<evidence type="ECO:0000256" key="5">
    <source>
        <dbReference type="ARBA" id="ARBA00023136"/>
    </source>
</evidence>
<feature type="transmembrane region" description="Helical" evidence="6">
    <location>
        <begin position="20"/>
        <end position="41"/>
    </location>
</feature>
<accession>A0ABY6DAU6</accession>
<evidence type="ECO:0000256" key="6">
    <source>
        <dbReference type="SAM" id="Phobius"/>
    </source>
</evidence>
<feature type="transmembrane region" description="Helical" evidence="6">
    <location>
        <begin position="123"/>
        <end position="142"/>
    </location>
</feature>
<feature type="transmembrane region" description="Helical" evidence="6">
    <location>
        <begin position="87"/>
        <end position="111"/>
    </location>
</feature>
<proteinExistence type="predicted"/>
<keyword evidence="4 6" id="KW-1133">Transmembrane helix</keyword>
<feature type="transmembrane region" description="Helical" evidence="6">
    <location>
        <begin position="148"/>
        <end position="172"/>
    </location>
</feature>
<dbReference type="RefSeq" id="WP_263047889.1">
    <property type="nucleotide sequence ID" value="NZ_CP106738.1"/>
</dbReference>
<evidence type="ECO:0000256" key="1">
    <source>
        <dbReference type="ARBA" id="ARBA00004651"/>
    </source>
</evidence>
<feature type="transmembrane region" description="Helical" evidence="6">
    <location>
        <begin position="269"/>
        <end position="287"/>
    </location>
</feature>
<evidence type="ECO:0000256" key="4">
    <source>
        <dbReference type="ARBA" id="ARBA00022989"/>
    </source>
</evidence>
<name>A0ABY6DAU6_9RHOB</name>
<keyword evidence="9" id="KW-1185">Reference proteome</keyword>
<evidence type="ECO:0000259" key="7">
    <source>
        <dbReference type="Pfam" id="PF05425"/>
    </source>
</evidence>
<evidence type="ECO:0000313" key="8">
    <source>
        <dbReference type="EMBL" id="UXX83215.1"/>
    </source>
</evidence>
<feature type="transmembrane region" description="Helical" evidence="6">
    <location>
        <begin position="192"/>
        <end position="211"/>
    </location>
</feature>
<evidence type="ECO:0000313" key="9">
    <source>
        <dbReference type="Proteomes" id="UP001064087"/>
    </source>
</evidence>
<keyword evidence="5 6" id="KW-0472">Membrane</keyword>
<keyword evidence="2" id="KW-1003">Cell membrane</keyword>
<evidence type="ECO:0000256" key="2">
    <source>
        <dbReference type="ARBA" id="ARBA00022475"/>
    </source>
</evidence>
<gene>
    <name evidence="8" type="ORF">N7U68_19460</name>
</gene>
<dbReference type="InterPro" id="IPR008457">
    <property type="entry name" value="Cu-R_CopD_dom"/>
</dbReference>
<feature type="transmembrane region" description="Helical" evidence="6">
    <location>
        <begin position="223"/>
        <end position="243"/>
    </location>
</feature>
<dbReference type="InterPro" id="IPR032694">
    <property type="entry name" value="CopC/D"/>
</dbReference>
<evidence type="ECO:0000256" key="3">
    <source>
        <dbReference type="ARBA" id="ARBA00022692"/>
    </source>
</evidence>
<protein>
    <submittedName>
        <fullName evidence="8">CopD family protein</fullName>
    </submittedName>
</protein>
<dbReference type="Pfam" id="PF05425">
    <property type="entry name" value="CopD"/>
    <property type="match status" value="1"/>
</dbReference>
<dbReference type="Proteomes" id="UP001064087">
    <property type="component" value="Chromosome"/>
</dbReference>
<dbReference type="PANTHER" id="PTHR34820:SF4">
    <property type="entry name" value="INNER MEMBRANE PROTEIN YEBZ"/>
    <property type="match status" value="1"/>
</dbReference>
<organism evidence="8 9">
    <name type="scientific">Roseovarius pelagicus</name>
    <dbReference type="NCBI Taxonomy" id="2980108"/>
    <lineage>
        <taxon>Bacteria</taxon>
        <taxon>Pseudomonadati</taxon>
        <taxon>Pseudomonadota</taxon>
        <taxon>Alphaproteobacteria</taxon>
        <taxon>Rhodobacterales</taxon>
        <taxon>Roseobacteraceae</taxon>
        <taxon>Roseovarius</taxon>
    </lineage>
</organism>
<feature type="transmembrane region" description="Helical" evidence="6">
    <location>
        <begin position="53"/>
        <end position="75"/>
    </location>
</feature>
<dbReference type="EMBL" id="CP106738">
    <property type="protein sequence ID" value="UXX83215.1"/>
    <property type="molecule type" value="Genomic_DNA"/>
</dbReference>
<feature type="domain" description="Copper resistance protein D" evidence="7">
    <location>
        <begin position="184"/>
        <end position="281"/>
    </location>
</feature>
<keyword evidence="3 6" id="KW-0812">Transmembrane</keyword>
<sequence>MGGAIAALEPVQIASIFVKAGMYVTVLLAAGSVINLWLLAELDSVASGRLRRLAAWSAVAGVVFSALNIPLRAAFFFGSIVGAFDPIMLQVAVSSPLGVSTVVGSMGLAAIASIKLNRSWTRAVAFLGVVLVVISFALRGHATSDPRVAMSMLFVIHILAASFWVGGFFPLYDMVGRGGAGAVRTVEQFGQAALFMVGLLVGAGAAILVMLAGDPIAVLTQTWGQFLALKLIVVALLLGLAGLNKLRLTPMFAETGDGKPLRKSIRWEMAAFVLILLITATFTSIAAPEYAG</sequence>
<reference evidence="8" key="1">
    <citation type="submission" date="2022-10" db="EMBL/GenBank/DDBJ databases">
        <title>Roseovarius pelagicus sp. nov., isolated from Arctic seawater.</title>
        <authorList>
            <person name="Hong Y.W."/>
            <person name="Hwang C.Y."/>
        </authorList>
    </citation>
    <scope>NUCLEOTIDE SEQUENCE</scope>
    <source>
        <strain evidence="8">HL-MP18</strain>
    </source>
</reference>
<dbReference type="PANTHER" id="PTHR34820">
    <property type="entry name" value="INNER MEMBRANE PROTEIN YEBZ"/>
    <property type="match status" value="1"/>
</dbReference>
<comment type="subcellular location">
    <subcellularLocation>
        <location evidence="1">Cell membrane</location>
        <topology evidence="1">Multi-pass membrane protein</topology>
    </subcellularLocation>
</comment>